<proteinExistence type="predicted"/>
<dbReference type="EMBL" id="OVEO01000003">
    <property type="protein sequence ID" value="SPQ94889.1"/>
    <property type="molecule type" value="Genomic_DNA"/>
</dbReference>
<accession>A0A0G4J682</accession>
<organism evidence="3 5">
    <name type="scientific">Plasmodiophora brassicae</name>
    <name type="common">Clubroot disease agent</name>
    <dbReference type="NCBI Taxonomy" id="37360"/>
    <lineage>
        <taxon>Eukaryota</taxon>
        <taxon>Sar</taxon>
        <taxon>Rhizaria</taxon>
        <taxon>Endomyxa</taxon>
        <taxon>Phytomyxea</taxon>
        <taxon>Plasmodiophorida</taxon>
        <taxon>Plasmodiophoridae</taxon>
        <taxon>Plasmodiophora</taxon>
    </lineage>
</organism>
<feature type="transmembrane region" description="Helical" evidence="1">
    <location>
        <begin position="195"/>
        <end position="215"/>
    </location>
</feature>
<evidence type="ECO:0000313" key="6">
    <source>
        <dbReference type="Proteomes" id="UP000290189"/>
    </source>
</evidence>
<evidence type="ECO:0000313" key="3">
    <source>
        <dbReference type="EMBL" id="CEP02771.1"/>
    </source>
</evidence>
<feature type="chain" id="PRO_5036293218" evidence="2">
    <location>
        <begin position="19"/>
        <end position="220"/>
    </location>
</feature>
<keyword evidence="2" id="KW-0732">Signal</keyword>
<evidence type="ECO:0000313" key="4">
    <source>
        <dbReference type="EMBL" id="SPQ94889.1"/>
    </source>
</evidence>
<dbReference type="Proteomes" id="UP000290189">
    <property type="component" value="Unassembled WGS sequence"/>
</dbReference>
<evidence type="ECO:0000256" key="1">
    <source>
        <dbReference type="SAM" id="Phobius"/>
    </source>
</evidence>
<gene>
    <name evidence="3" type="ORF">PBRA_002738</name>
    <name evidence="4" type="ORF">PLBR_LOCUS2104</name>
</gene>
<dbReference type="EMBL" id="CDSF01000133">
    <property type="protein sequence ID" value="CEP02771.1"/>
    <property type="molecule type" value="Genomic_DNA"/>
</dbReference>
<keyword evidence="4" id="KW-0496">Mitochondrion</keyword>
<geneLocation type="mitochondrion" evidence="4"/>
<keyword evidence="1" id="KW-0812">Transmembrane</keyword>
<evidence type="ECO:0000313" key="5">
    <source>
        <dbReference type="Proteomes" id="UP000039324"/>
    </source>
</evidence>
<keyword evidence="5" id="KW-1185">Reference proteome</keyword>
<protein>
    <submittedName>
        <fullName evidence="3">Uncharacterized protein</fullName>
    </submittedName>
</protein>
<feature type="signal peptide" evidence="2">
    <location>
        <begin position="1"/>
        <end position="18"/>
    </location>
</feature>
<reference evidence="4 6" key="2">
    <citation type="submission" date="2018-03" db="EMBL/GenBank/DDBJ databases">
        <authorList>
            <person name="Fogelqvist J."/>
        </authorList>
    </citation>
    <scope>NUCLEOTIDE SEQUENCE [LARGE SCALE GENOMIC DNA]</scope>
</reference>
<sequence>MVQGWATLAIAIPVLVSAAVDYSFPDLDPYCAKFADMTTCTTGIGCTFTNGACEFDRAMACTPRLGPGFQKAIQDTMSCGATAANKCPDSCEGPAAQMYAYMRIYLNITSTAGYNDVLFAVQGLKDPQKQQFLADTSLCTAALTTYVSYKVSQWDPTYCMPTAAQIQAANADASASVNANSNGNSNGSGGAHSSGAVAVHVLYSLCWAVVMLFVFRTFDV</sequence>
<dbReference type="Proteomes" id="UP000039324">
    <property type="component" value="Unassembled WGS sequence"/>
</dbReference>
<keyword evidence="1" id="KW-1133">Transmembrane helix</keyword>
<reference evidence="3 5" key="1">
    <citation type="submission" date="2015-02" db="EMBL/GenBank/DDBJ databases">
        <authorList>
            <person name="Chooi Y.-H."/>
        </authorList>
    </citation>
    <scope>NUCLEOTIDE SEQUENCE [LARGE SCALE GENOMIC DNA]</scope>
    <source>
        <strain evidence="3">E3</strain>
    </source>
</reference>
<dbReference type="AlphaFoldDB" id="A0A0G4J682"/>
<name>A0A0G4J682_PLABS</name>
<keyword evidence="1" id="KW-0472">Membrane</keyword>
<evidence type="ECO:0000256" key="2">
    <source>
        <dbReference type="SAM" id="SignalP"/>
    </source>
</evidence>